<dbReference type="Proteomes" id="UP000494363">
    <property type="component" value="Unassembled WGS sequence"/>
</dbReference>
<keyword evidence="2" id="KW-1185">Reference proteome</keyword>
<evidence type="ECO:0000313" key="2">
    <source>
        <dbReference type="Proteomes" id="UP000494363"/>
    </source>
</evidence>
<sequence>MESKYIHVEEAITMERKRLLEAKYVTAICNGGIVMSGMGGTGLPGFHVVFEVAEQIVEQGILS</sequence>
<accession>A0A6J5F9D0</accession>
<dbReference type="AlphaFoldDB" id="A0A6J5F9D0"/>
<organism evidence="1 2">
    <name type="scientific">Paraburkholderia humisilvae</name>
    <dbReference type="NCBI Taxonomy" id="627669"/>
    <lineage>
        <taxon>Bacteria</taxon>
        <taxon>Pseudomonadati</taxon>
        <taxon>Pseudomonadota</taxon>
        <taxon>Betaproteobacteria</taxon>
        <taxon>Burkholderiales</taxon>
        <taxon>Burkholderiaceae</taxon>
        <taxon>Paraburkholderia</taxon>
    </lineage>
</organism>
<gene>
    <name evidence="1" type="ORF">LMG29542_07773</name>
</gene>
<protein>
    <submittedName>
        <fullName evidence="1">Uncharacterized protein</fullName>
    </submittedName>
</protein>
<reference evidence="1 2" key="1">
    <citation type="submission" date="2020-04" db="EMBL/GenBank/DDBJ databases">
        <authorList>
            <person name="De Canck E."/>
        </authorList>
    </citation>
    <scope>NUCLEOTIDE SEQUENCE [LARGE SCALE GENOMIC DNA]</scope>
    <source>
        <strain evidence="1 2">LMG 29542</strain>
    </source>
</reference>
<dbReference type="RefSeq" id="WP_175232995.1">
    <property type="nucleotide sequence ID" value="NZ_CADIKH010000113.1"/>
</dbReference>
<name>A0A6J5F9D0_9BURK</name>
<evidence type="ECO:0000313" key="1">
    <source>
        <dbReference type="EMBL" id="CAB3774391.1"/>
    </source>
</evidence>
<dbReference type="EMBL" id="CADIKH010000113">
    <property type="protein sequence ID" value="CAB3774391.1"/>
    <property type="molecule type" value="Genomic_DNA"/>
</dbReference>
<proteinExistence type="predicted"/>